<evidence type="ECO:0000256" key="2">
    <source>
        <dbReference type="ARBA" id="ARBA00022603"/>
    </source>
</evidence>
<comment type="cofactor">
    <cofactor evidence="1">
        <name>Zn(2+)</name>
        <dbReference type="ChEBI" id="CHEBI:29105"/>
    </cofactor>
</comment>
<keyword evidence="3" id="KW-0808">Transferase</keyword>
<dbReference type="GO" id="GO:0006730">
    <property type="term" value="P:one-carbon metabolic process"/>
    <property type="evidence" value="ECO:0007669"/>
    <property type="project" value="InterPro"/>
</dbReference>
<comment type="caution">
    <text evidence="8">The sequence shown here is derived from an EMBL/GenBank/DDBJ whole genome shotgun (WGS) entry which is preliminary data.</text>
</comment>
<evidence type="ECO:0000256" key="3">
    <source>
        <dbReference type="ARBA" id="ARBA00022679"/>
    </source>
</evidence>
<dbReference type="GO" id="GO:0032259">
    <property type="term" value="P:methylation"/>
    <property type="evidence" value="ECO:0007669"/>
    <property type="project" value="UniProtKB-KW"/>
</dbReference>
<keyword evidence="8" id="KW-0456">Lyase</keyword>
<evidence type="ECO:0000256" key="5">
    <source>
        <dbReference type="ARBA" id="ARBA00022833"/>
    </source>
</evidence>
<dbReference type="GO" id="GO:0015948">
    <property type="term" value="P:methanogenesis"/>
    <property type="evidence" value="ECO:0007669"/>
    <property type="project" value="UniProtKB-KW"/>
</dbReference>
<keyword evidence="4" id="KW-0479">Metal-binding</keyword>
<dbReference type="AlphaFoldDB" id="A0A644TLV6"/>
<sequence length="350" mass="38343">MIMAREEMTSRERVLAVFNRTSYDKVPVINPTSVAIVESMRLTGAFFPHVHTDGSAMAALAGAGHDLFGFDSVTPYFSIHQEAAALGCEIDWGKLDKFPQILKSPLLEPDDFVMPKNFLDRKPIKTLLQAIKALKKKYGSEVAIIGKVVGPWTLAYHLHGAANLILETNLEPQKVHRFLEVLAQVPIQFAHAQFEAGADILTWADHATADLISAKAYAEFLLPVQQRCNKTLQKAGPVILHNCGPVADRLNLFAQAGFDAFHIDSRNNVREAVDIVGERMILTGNINNPSILLNGTVADVRRAVNNALDNGIELVSPECALPCWVPSRNLREIIHAARSRKGSARGDACG</sequence>
<protein>
    <submittedName>
        <fullName evidence="8">Uroporphyrinogen decarboxylase</fullName>
        <ecNumber evidence="8">4.1.1.37</ecNumber>
    </submittedName>
</protein>
<keyword evidence="6" id="KW-0484">Methanogenesis</keyword>
<dbReference type="PANTHER" id="PTHR47099:SF1">
    <property type="entry name" value="METHYLCOBAMIDE:COM METHYLTRANSFERASE MTBA"/>
    <property type="match status" value="1"/>
</dbReference>
<dbReference type="InterPro" id="IPR038071">
    <property type="entry name" value="UROD/MetE-like_sf"/>
</dbReference>
<dbReference type="EMBL" id="VSSQ01000039">
    <property type="protein sequence ID" value="MPL67955.1"/>
    <property type="molecule type" value="Genomic_DNA"/>
</dbReference>
<evidence type="ECO:0000313" key="8">
    <source>
        <dbReference type="EMBL" id="MPL67955.1"/>
    </source>
</evidence>
<dbReference type="GO" id="GO:0004853">
    <property type="term" value="F:uroporphyrinogen decarboxylase activity"/>
    <property type="evidence" value="ECO:0007669"/>
    <property type="project" value="UniProtKB-EC"/>
</dbReference>
<dbReference type="Gene3D" id="3.20.20.210">
    <property type="match status" value="1"/>
</dbReference>
<evidence type="ECO:0000256" key="4">
    <source>
        <dbReference type="ARBA" id="ARBA00022723"/>
    </source>
</evidence>
<proteinExistence type="predicted"/>
<name>A0A644TLV6_9ZZZZ</name>
<accession>A0A644TLV6</accession>
<evidence type="ECO:0000259" key="7">
    <source>
        <dbReference type="Pfam" id="PF01208"/>
    </source>
</evidence>
<dbReference type="GO" id="GO:0046872">
    <property type="term" value="F:metal ion binding"/>
    <property type="evidence" value="ECO:0007669"/>
    <property type="project" value="UniProtKB-KW"/>
</dbReference>
<dbReference type="InterPro" id="IPR006360">
    <property type="entry name" value="Mtase_MtaA_CmuA"/>
</dbReference>
<organism evidence="8">
    <name type="scientific">bioreactor metagenome</name>
    <dbReference type="NCBI Taxonomy" id="1076179"/>
    <lineage>
        <taxon>unclassified sequences</taxon>
        <taxon>metagenomes</taxon>
        <taxon>ecological metagenomes</taxon>
    </lineage>
</organism>
<evidence type="ECO:0000256" key="1">
    <source>
        <dbReference type="ARBA" id="ARBA00001947"/>
    </source>
</evidence>
<dbReference type="InterPro" id="IPR052024">
    <property type="entry name" value="Methanogen_methyltrans"/>
</dbReference>
<dbReference type="CDD" id="cd03307">
    <property type="entry name" value="Mta_CmuA_like"/>
    <property type="match status" value="1"/>
</dbReference>
<dbReference type="SUPFAM" id="SSF51726">
    <property type="entry name" value="UROD/MetE-like"/>
    <property type="match status" value="1"/>
</dbReference>
<evidence type="ECO:0000256" key="6">
    <source>
        <dbReference type="ARBA" id="ARBA00022994"/>
    </source>
</evidence>
<dbReference type="NCBIfam" id="NF004889">
    <property type="entry name" value="PRK06252.1"/>
    <property type="match status" value="1"/>
</dbReference>
<feature type="domain" description="Uroporphyrinogen decarboxylase (URO-D)" evidence="7">
    <location>
        <begin position="9"/>
        <end position="339"/>
    </location>
</feature>
<dbReference type="GO" id="GO:0008168">
    <property type="term" value="F:methyltransferase activity"/>
    <property type="evidence" value="ECO:0007669"/>
    <property type="project" value="UniProtKB-KW"/>
</dbReference>
<dbReference type="GO" id="GO:0006779">
    <property type="term" value="P:porphyrin-containing compound biosynthetic process"/>
    <property type="evidence" value="ECO:0007669"/>
    <property type="project" value="InterPro"/>
</dbReference>
<gene>
    <name evidence="8" type="primary">hemE_3</name>
    <name evidence="8" type="ORF">SDC9_13659</name>
</gene>
<dbReference type="NCBIfam" id="TIGR01463">
    <property type="entry name" value="mtaA_cmuA"/>
    <property type="match status" value="1"/>
</dbReference>
<dbReference type="InterPro" id="IPR000257">
    <property type="entry name" value="Uroporphyrinogen_deCOase"/>
</dbReference>
<keyword evidence="2" id="KW-0489">Methyltransferase</keyword>
<keyword evidence="5" id="KW-0862">Zinc</keyword>
<reference evidence="8" key="1">
    <citation type="submission" date="2019-08" db="EMBL/GenBank/DDBJ databases">
        <authorList>
            <person name="Kucharzyk K."/>
            <person name="Murdoch R.W."/>
            <person name="Higgins S."/>
            <person name="Loffler F."/>
        </authorList>
    </citation>
    <scope>NUCLEOTIDE SEQUENCE</scope>
</reference>
<dbReference type="Pfam" id="PF01208">
    <property type="entry name" value="URO-D"/>
    <property type="match status" value="1"/>
</dbReference>
<dbReference type="EC" id="4.1.1.37" evidence="8"/>
<dbReference type="PANTHER" id="PTHR47099">
    <property type="entry name" value="METHYLCOBAMIDE:COM METHYLTRANSFERASE MTBA"/>
    <property type="match status" value="1"/>
</dbReference>